<dbReference type="Pfam" id="PF01385">
    <property type="entry name" value="OrfB_IS605"/>
    <property type="match status" value="1"/>
</dbReference>
<accession>A0ABU4WAR6</accession>
<dbReference type="EMBL" id="JAVIKH010000011">
    <property type="protein sequence ID" value="MDX8336632.1"/>
    <property type="molecule type" value="Genomic_DNA"/>
</dbReference>
<keyword evidence="3" id="KW-0479">Metal-binding</keyword>
<keyword evidence="5" id="KW-0238">DNA-binding</keyword>
<feature type="domain" description="Probable transposase IS891/IS1136/IS1341" evidence="7">
    <location>
        <begin position="160"/>
        <end position="275"/>
    </location>
</feature>
<evidence type="ECO:0000256" key="5">
    <source>
        <dbReference type="ARBA" id="ARBA00023125"/>
    </source>
</evidence>
<comment type="caution">
    <text evidence="10">The sequence shown here is derived from an EMBL/GenBank/DDBJ whole genome shotgun (WGS) entry which is preliminary data.</text>
</comment>
<evidence type="ECO:0000256" key="2">
    <source>
        <dbReference type="ARBA" id="ARBA00022578"/>
    </source>
</evidence>
<name>A0ABU4WAR6_9FUSO</name>
<evidence type="ECO:0000256" key="4">
    <source>
        <dbReference type="ARBA" id="ARBA00022833"/>
    </source>
</evidence>
<evidence type="ECO:0000259" key="7">
    <source>
        <dbReference type="Pfam" id="PF01385"/>
    </source>
</evidence>
<reference evidence="11" key="1">
    <citation type="submission" date="2023-07" db="EMBL/GenBank/DDBJ databases">
        <authorList>
            <person name="Colorado M.A."/>
            <person name="Villamil L.M."/>
            <person name="Melo J.F."/>
            <person name="Rodriguez J.A."/>
            <person name="Ruiz R.Y."/>
        </authorList>
    </citation>
    <scope>NUCLEOTIDE SEQUENCE [LARGE SCALE GENOMIC DNA]</scope>
    <source>
        <strain evidence="11">C33</strain>
    </source>
</reference>
<evidence type="ECO:0000259" key="9">
    <source>
        <dbReference type="Pfam" id="PF12323"/>
    </source>
</evidence>
<dbReference type="Proteomes" id="UP001279681">
    <property type="component" value="Unassembled WGS sequence"/>
</dbReference>
<keyword evidence="11" id="KW-1185">Reference proteome</keyword>
<dbReference type="InterPro" id="IPR021027">
    <property type="entry name" value="Transposase_put_HTH"/>
</dbReference>
<dbReference type="InterPro" id="IPR001959">
    <property type="entry name" value="Transposase"/>
</dbReference>
<evidence type="ECO:0000256" key="3">
    <source>
        <dbReference type="ARBA" id="ARBA00022723"/>
    </source>
</evidence>
<proteinExistence type="inferred from homology"/>
<protein>
    <submittedName>
        <fullName evidence="10">Transposase</fullName>
    </submittedName>
</protein>
<comment type="similarity">
    <text evidence="1">In the C-terminal section; belongs to the transposase 35 family.</text>
</comment>
<evidence type="ECO:0000256" key="1">
    <source>
        <dbReference type="ARBA" id="ARBA00008761"/>
    </source>
</evidence>
<evidence type="ECO:0000313" key="10">
    <source>
        <dbReference type="EMBL" id="MDX8336632.1"/>
    </source>
</evidence>
<evidence type="ECO:0000313" key="11">
    <source>
        <dbReference type="Proteomes" id="UP001279681"/>
    </source>
</evidence>
<keyword evidence="2" id="KW-0815">Transposition</keyword>
<sequence length="356" mass="41872">MIKLNKGYKYRFYPTEEQKQQIQLNFNANRYIWNQFLAIKSFNYKEFARKIGFSEMCLILTMAKKSEEWLCESDSTSLQQTLRQLDDSYKRFFKGLVKYPNFKSKRNLKESYTTKPNIKDKVIKIPKLGEVKIELSRELDVDKIGLCTISKDSDRYYISFNVEVSCKNKFIKTGEKIGIDVGIKSFATISTGEQFQIPKKLWKIENRISFLQRKLSKRIKGSSNYEKLKKVINKLNFQLANIRKDFQHKLSTDLVKRFDVIAIEDLNVKGMMKNRKLARAIGRVSFYSFFNMLKYKCIEHEKELKILNRWFPSSKTCSCCGNYKADLKLSDRVYKCECGLELDRDLNASRNILANA</sequence>
<evidence type="ECO:0000259" key="8">
    <source>
        <dbReference type="Pfam" id="PF07282"/>
    </source>
</evidence>
<dbReference type="Pfam" id="PF07282">
    <property type="entry name" value="Cas12f1-like_TNB"/>
    <property type="match status" value="1"/>
</dbReference>
<feature type="domain" description="Cas12f1-like TNB" evidence="8">
    <location>
        <begin position="286"/>
        <end position="352"/>
    </location>
</feature>
<keyword evidence="6" id="KW-0233">DNA recombination</keyword>
<keyword evidence="4" id="KW-0862">Zinc</keyword>
<dbReference type="Pfam" id="PF12323">
    <property type="entry name" value="HTH_OrfB_IS605"/>
    <property type="match status" value="1"/>
</dbReference>
<dbReference type="RefSeq" id="WP_320314017.1">
    <property type="nucleotide sequence ID" value="NZ_JAVIKH010000011.1"/>
</dbReference>
<dbReference type="InterPro" id="IPR010095">
    <property type="entry name" value="Cas12f1-like_TNB"/>
</dbReference>
<organism evidence="10 11">
    <name type="scientific">Candidatus Cetobacterium colombiensis</name>
    <dbReference type="NCBI Taxonomy" id="3073100"/>
    <lineage>
        <taxon>Bacteria</taxon>
        <taxon>Fusobacteriati</taxon>
        <taxon>Fusobacteriota</taxon>
        <taxon>Fusobacteriia</taxon>
        <taxon>Fusobacteriales</taxon>
        <taxon>Fusobacteriaceae</taxon>
        <taxon>Cetobacterium</taxon>
    </lineage>
</organism>
<dbReference type="NCBIfam" id="NF040570">
    <property type="entry name" value="guided_TnpB"/>
    <property type="match status" value="1"/>
</dbReference>
<gene>
    <name evidence="10" type="ORF">RFV38_09000</name>
</gene>
<feature type="domain" description="Transposase putative helix-turn-helix" evidence="9">
    <location>
        <begin position="1"/>
        <end position="46"/>
    </location>
</feature>
<evidence type="ECO:0000256" key="6">
    <source>
        <dbReference type="ARBA" id="ARBA00023172"/>
    </source>
</evidence>
<dbReference type="NCBIfam" id="TIGR01766">
    <property type="entry name" value="IS200/IS605 family accessory protein TnpB-like domain"/>
    <property type="match status" value="1"/>
</dbReference>